<sequence length="42" mass="4783">MIPFKTKNPRSQVDRGFFCFLINYFLQCKTIKGPGSALLSQS</sequence>
<protein>
    <submittedName>
        <fullName evidence="1">Uncharacterized protein</fullName>
    </submittedName>
</protein>
<dbReference type="AlphaFoldDB" id="R7ZR04"/>
<name>R7ZR04_9BACT</name>
<comment type="caution">
    <text evidence="1">The sequence shown here is derived from an EMBL/GenBank/DDBJ whole genome shotgun (WGS) entry which is preliminary data.</text>
</comment>
<accession>R7ZR04</accession>
<keyword evidence="2" id="KW-1185">Reference proteome</keyword>
<reference evidence="1 2" key="1">
    <citation type="submission" date="2013-02" db="EMBL/GenBank/DDBJ databases">
        <title>A novel strain isolated from Lonar lake, Maharashtra, India.</title>
        <authorList>
            <person name="Singh A."/>
        </authorList>
    </citation>
    <scope>NUCLEOTIDE SEQUENCE [LARGE SCALE GENOMIC DNA]</scope>
    <source>
        <strain evidence="1 2">AK24</strain>
    </source>
</reference>
<dbReference type="EMBL" id="AQHR01000085">
    <property type="protein sequence ID" value="EON76545.1"/>
    <property type="molecule type" value="Genomic_DNA"/>
</dbReference>
<evidence type="ECO:0000313" key="2">
    <source>
        <dbReference type="Proteomes" id="UP000013909"/>
    </source>
</evidence>
<gene>
    <name evidence="1" type="ORF">ADIS_2995</name>
</gene>
<organism evidence="1 2">
    <name type="scientific">Lunatimonas lonarensis</name>
    <dbReference type="NCBI Taxonomy" id="1232681"/>
    <lineage>
        <taxon>Bacteria</taxon>
        <taxon>Pseudomonadati</taxon>
        <taxon>Bacteroidota</taxon>
        <taxon>Cytophagia</taxon>
        <taxon>Cytophagales</taxon>
        <taxon>Cyclobacteriaceae</taxon>
    </lineage>
</organism>
<evidence type="ECO:0000313" key="1">
    <source>
        <dbReference type="EMBL" id="EON76545.1"/>
    </source>
</evidence>
<proteinExistence type="predicted"/>
<dbReference type="Proteomes" id="UP000013909">
    <property type="component" value="Unassembled WGS sequence"/>
</dbReference>
<dbReference type="STRING" id="1232681.ADIS_2995"/>